<feature type="compositionally biased region" description="Polar residues" evidence="1">
    <location>
        <begin position="76"/>
        <end position="89"/>
    </location>
</feature>
<organism evidence="2 3">
    <name type="scientific">Chenopodium quinoa</name>
    <name type="common">Quinoa</name>
    <dbReference type="NCBI Taxonomy" id="63459"/>
    <lineage>
        <taxon>Eukaryota</taxon>
        <taxon>Viridiplantae</taxon>
        <taxon>Streptophyta</taxon>
        <taxon>Embryophyta</taxon>
        <taxon>Tracheophyta</taxon>
        <taxon>Spermatophyta</taxon>
        <taxon>Magnoliopsida</taxon>
        <taxon>eudicotyledons</taxon>
        <taxon>Gunneridae</taxon>
        <taxon>Pentapetalae</taxon>
        <taxon>Caryophyllales</taxon>
        <taxon>Chenopodiaceae</taxon>
        <taxon>Chenopodioideae</taxon>
        <taxon>Atripliceae</taxon>
        <taxon>Chenopodium</taxon>
    </lineage>
</organism>
<evidence type="ECO:0000313" key="2">
    <source>
        <dbReference type="EnsemblPlants" id="AUR62042735-RA:cds"/>
    </source>
</evidence>
<dbReference type="Proteomes" id="UP000596660">
    <property type="component" value="Unplaced"/>
</dbReference>
<dbReference type="AlphaFoldDB" id="A0A803N9V1"/>
<evidence type="ECO:0000256" key="1">
    <source>
        <dbReference type="SAM" id="MobiDB-lite"/>
    </source>
</evidence>
<feature type="region of interest" description="Disordered" evidence="1">
    <location>
        <begin position="68"/>
        <end position="89"/>
    </location>
</feature>
<name>A0A803N9V1_CHEQI</name>
<reference evidence="2" key="1">
    <citation type="journal article" date="2017" name="Nature">
        <title>The genome of Chenopodium quinoa.</title>
        <authorList>
            <person name="Jarvis D.E."/>
            <person name="Ho Y.S."/>
            <person name="Lightfoot D.J."/>
            <person name="Schmoeckel S.M."/>
            <person name="Li B."/>
            <person name="Borm T.J.A."/>
            <person name="Ohyanagi H."/>
            <person name="Mineta K."/>
            <person name="Michell C.T."/>
            <person name="Saber N."/>
            <person name="Kharbatia N.M."/>
            <person name="Rupper R.R."/>
            <person name="Sharp A.R."/>
            <person name="Dally N."/>
            <person name="Boughton B.A."/>
            <person name="Woo Y.H."/>
            <person name="Gao G."/>
            <person name="Schijlen E.G.W.M."/>
            <person name="Guo X."/>
            <person name="Momin A.A."/>
            <person name="Negrao S."/>
            <person name="Al-Babili S."/>
            <person name="Gehring C."/>
            <person name="Roessner U."/>
            <person name="Jung C."/>
            <person name="Murphy K."/>
            <person name="Arold S.T."/>
            <person name="Gojobori T."/>
            <person name="van der Linden C.G."/>
            <person name="van Loo E.N."/>
            <person name="Jellen E.N."/>
            <person name="Maughan P.J."/>
            <person name="Tester M."/>
        </authorList>
    </citation>
    <scope>NUCLEOTIDE SEQUENCE [LARGE SCALE GENOMIC DNA]</scope>
    <source>
        <strain evidence="2">cv. PI 614886</strain>
    </source>
</reference>
<protein>
    <submittedName>
        <fullName evidence="2">Uncharacterized protein</fullName>
    </submittedName>
</protein>
<proteinExistence type="predicted"/>
<dbReference type="Gramene" id="AUR62042735-RA">
    <property type="protein sequence ID" value="AUR62042735-RA:cds"/>
    <property type="gene ID" value="AUR62042735"/>
</dbReference>
<keyword evidence="3" id="KW-1185">Reference proteome</keyword>
<reference evidence="2" key="2">
    <citation type="submission" date="2021-03" db="UniProtKB">
        <authorList>
            <consortium name="EnsemblPlants"/>
        </authorList>
    </citation>
    <scope>IDENTIFICATION</scope>
</reference>
<sequence length="165" mass="18653">MQCHLLVYGIDSSYNPWVSHRENDKQDGNIKNDENTMEVLDDEEDEMPFDDMAPLVFDATNAWNNNTTTSEVPIDSGNTMEFGSSSCNDETPNKEFMTTLLEDIEVELYPGCKTFKRLEFLAHYYTSKSLQMKKNAAKCLAPRWKDKVVQGGDVSSGDEGDEGDE</sequence>
<dbReference type="EnsemblPlants" id="AUR62042735-RA">
    <property type="protein sequence ID" value="AUR62042735-RA:cds"/>
    <property type="gene ID" value="AUR62042735"/>
</dbReference>
<evidence type="ECO:0000313" key="3">
    <source>
        <dbReference type="Proteomes" id="UP000596660"/>
    </source>
</evidence>
<accession>A0A803N9V1</accession>